<dbReference type="AlphaFoldDB" id="A0A0N1KS12"/>
<sequence>MKQKFLSADIQEKFSAYNTQTKTAMKPIFSLYFPETNPFSPITGLEFSTSSSCYSIPVKSSLN</sequence>
<gene>
    <name evidence="1" type="ORF">AOB46_13975</name>
</gene>
<reference evidence="2" key="2">
    <citation type="submission" date="2015-09" db="EMBL/GenBank/DDBJ databases">
        <title>Draft genome sequence of a multidrug-resistant Chryseobacterium indologenes isolate from Malaysia.</title>
        <authorList>
            <person name="Yu C.Y."/>
            <person name="Ang G.Y."/>
            <person name="Chan K.-G."/>
        </authorList>
    </citation>
    <scope>NUCLEOTIDE SEQUENCE [LARGE SCALE GENOMIC DNA]</scope>
    <source>
        <strain evidence="2">CI_885</strain>
    </source>
</reference>
<protein>
    <submittedName>
        <fullName evidence="1">Uncharacterized protein</fullName>
    </submittedName>
</protein>
<dbReference type="EMBL" id="LJOD01000009">
    <property type="protein sequence ID" value="KPE50495.1"/>
    <property type="molecule type" value="Genomic_DNA"/>
</dbReference>
<proteinExistence type="predicted"/>
<evidence type="ECO:0000313" key="2">
    <source>
        <dbReference type="Proteomes" id="UP000037953"/>
    </source>
</evidence>
<organism evidence="1 2">
    <name type="scientific">Chryseobacterium indologenes</name>
    <name type="common">Flavobacterium indologenes</name>
    <dbReference type="NCBI Taxonomy" id="253"/>
    <lineage>
        <taxon>Bacteria</taxon>
        <taxon>Pseudomonadati</taxon>
        <taxon>Bacteroidota</taxon>
        <taxon>Flavobacteriia</taxon>
        <taxon>Flavobacteriales</taxon>
        <taxon>Weeksellaceae</taxon>
        <taxon>Chryseobacterium group</taxon>
        <taxon>Chryseobacterium</taxon>
    </lineage>
</organism>
<evidence type="ECO:0000313" key="1">
    <source>
        <dbReference type="EMBL" id="KPE50495.1"/>
    </source>
</evidence>
<dbReference type="Proteomes" id="UP000037953">
    <property type="component" value="Unassembled WGS sequence"/>
</dbReference>
<accession>A0A0N1KS12</accession>
<name>A0A0N1KS12_CHRID</name>
<comment type="caution">
    <text evidence="1">The sequence shown here is derived from an EMBL/GenBank/DDBJ whole genome shotgun (WGS) entry which is preliminary data.</text>
</comment>
<dbReference type="PATRIC" id="fig|253.9.peg.4676"/>
<reference evidence="1 2" key="1">
    <citation type="journal article" date="2015" name="Genom Data">
        <title>Draft genome sequence of a multidrug-resistant Chryseobacterium indologenes isolate from Malaysia.</title>
        <authorList>
            <person name="Yu C.Y."/>
            <person name="Ang G.Y."/>
            <person name="Cheng H.J."/>
            <person name="Cheong Y.M."/>
            <person name="Yin W.F."/>
            <person name="Chan K.G."/>
        </authorList>
    </citation>
    <scope>NUCLEOTIDE SEQUENCE [LARGE SCALE GENOMIC DNA]</scope>
    <source>
        <strain evidence="1 2">CI_885</strain>
    </source>
</reference>